<reference evidence="2" key="1">
    <citation type="journal article" date="2013" name="Int. J. Syst. Evol. Microbiol.">
        <title>Aestuariibaculum suncheonense gen. nov., sp. nov., a marine bacterium of the family Flavobacteriaceae isolated from a tidal flat and emended descriptions of the genera Gaetbulibacter and Tamlana.</title>
        <authorList>
            <person name="Jeong S.H."/>
            <person name="Park M.S."/>
            <person name="Jin H.M."/>
            <person name="Lee K."/>
            <person name="Park W."/>
            <person name="Jeon C.O."/>
        </authorList>
    </citation>
    <scope>NUCLEOTIDE SEQUENCE</scope>
    <source>
        <strain evidence="2">SC17</strain>
    </source>
</reference>
<dbReference type="Proteomes" id="UP000602057">
    <property type="component" value="Unassembled WGS sequence"/>
</dbReference>
<evidence type="ECO:0000313" key="3">
    <source>
        <dbReference type="Proteomes" id="UP000602057"/>
    </source>
</evidence>
<comment type="caution">
    <text evidence="2">The sequence shown here is derived from an EMBL/GenBank/DDBJ whole genome shotgun (WGS) entry which is preliminary data.</text>
</comment>
<reference evidence="2" key="2">
    <citation type="submission" date="2020-09" db="EMBL/GenBank/DDBJ databases">
        <authorList>
            <person name="Wu Z."/>
        </authorList>
    </citation>
    <scope>NUCLEOTIDE SEQUENCE</scope>
    <source>
        <strain evidence="2">SC17</strain>
    </source>
</reference>
<dbReference type="EMBL" id="JACVXC010000004">
    <property type="protein sequence ID" value="MBD0836074.1"/>
    <property type="molecule type" value="Genomic_DNA"/>
</dbReference>
<accession>A0A8J6Q8I1</accession>
<keyword evidence="2" id="KW-0378">Hydrolase</keyword>
<dbReference type="GO" id="GO:0016787">
    <property type="term" value="F:hydrolase activity"/>
    <property type="evidence" value="ECO:0007669"/>
    <property type="project" value="UniProtKB-KW"/>
</dbReference>
<proteinExistence type="predicted"/>
<evidence type="ECO:0000313" key="2">
    <source>
        <dbReference type="EMBL" id="MBD0836074.1"/>
    </source>
</evidence>
<dbReference type="InterPro" id="IPR029483">
    <property type="entry name" value="GH97_C"/>
</dbReference>
<sequence length="47" mass="5314">MYADARDANYKTNSQAYTIRKMKVTNKTKLLLNSVEGGGYAISIREE</sequence>
<dbReference type="Pfam" id="PF14509">
    <property type="entry name" value="GH97_C"/>
    <property type="match status" value="1"/>
</dbReference>
<feature type="domain" description="Glycosyl-hydrolase 97 C-terminal oligomerisation" evidence="1">
    <location>
        <begin position="1"/>
        <end position="44"/>
    </location>
</feature>
<dbReference type="InterPro" id="IPR013780">
    <property type="entry name" value="Glyco_hydro_b"/>
</dbReference>
<name>A0A8J6Q8I1_9FLAO</name>
<protein>
    <submittedName>
        <fullName evidence="2">Glycoside hydrolase family 97 C-terminal domain-containing protein</fullName>
    </submittedName>
</protein>
<dbReference type="AlphaFoldDB" id="A0A8J6Q8I1"/>
<dbReference type="Gene3D" id="2.60.40.1180">
    <property type="entry name" value="Golgi alpha-mannosidase II"/>
    <property type="match status" value="1"/>
</dbReference>
<evidence type="ECO:0000259" key="1">
    <source>
        <dbReference type="Pfam" id="PF14509"/>
    </source>
</evidence>
<gene>
    <name evidence="2" type="ORF">ICJ84_11540</name>
</gene>
<keyword evidence="3" id="KW-1185">Reference proteome</keyword>
<organism evidence="2 3">
    <name type="scientific">Aestuariibaculum suncheonense</name>
    <dbReference type="NCBI Taxonomy" id="1028745"/>
    <lineage>
        <taxon>Bacteria</taxon>
        <taxon>Pseudomonadati</taxon>
        <taxon>Bacteroidota</taxon>
        <taxon>Flavobacteriia</taxon>
        <taxon>Flavobacteriales</taxon>
        <taxon>Flavobacteriaceae</taxon>
    </lineage>
</organism>